<evidence type="ECO:0000313" key="8">
    <source>
        <dbReference type="Proteomes" id="UP000434412"/>
    </source>
</evidence>
<evidence type="ECO:0000259" key="2">
    <source>
        <dbReference type="PROSITE" id="PS51186"/>
    </source>
</evidence>
<dbReference type="EMBL" id="CVOQ01000036">
    <property type="protein sequence ID" value="CRI18312.1"/>
    <property type="molecule type" value="Genomic_DNA"/>
</dbReference>
<dbReference type="AlphaFoldDB" id="A0A0U1MSU0"/>
<evidence type="ECO:0000256" key="1">
    <source>
        <dbReference type="ARBA" id="ARBA00022679"/>
    </source>
</evidence>
<evidence type="ECO:0000313" key="3">
    <source>
        <dbReference type="EMBL" id="CRI18312.1"/>
    </source>
</evidence>
<gene>
    <name evidence="3" type="ORF">BN1321_410003</name>
    <name evidence="4" type="ORF">GO793_09500</name>
    <name evidence="5" type="ORF">GO941_06505</name>
</gene>
<evidence type="ECO:0000313" key="4">
    <source>
        <dbReference type="EMBL" id="MVI56084.1"/>
    </source>
</evidence>
<sequence>MNIRILNKNDVNEFRELRLKGLKTDATAFGSTYERENGFTLEKFKTRLEESDSKFVVGGFDDGSLVCIATFIRKDGEKDKHKSMLVGMYCSKEYRGTGIAKNVVEFILEKARNLEGLKIINLMVVSENLRAKAFYESFGFKKYGTEPKSLFDESKYYDEDLMYLEF</sequence>
<dbReference type="InterPro" id="IPR050769">
    <property type="entry name" value="NAT_camello-type"/>
</dbReference>
<dbReference type="Proteomes" id="UP000434412">
    <property type="component" value="Unassembled WGS sequence"/>
</dbReference>
<evidence type="ECO:0000313" key="7">
    <source>
        <dbReference type="Proteomes" id="UP000433366"/>
    </source>
</evidence>
<reference evidence="7 8" key="2">
    <citation type="submission" date="2019-11" db="EMBL/GenBank/DDBJ databases">
        <title>Implementation of targeted gown and glove precautions to prevent Staphylococcus aureus acquisition in community-based nursing homes.</title>
        <authorList>
            <person name="Stine O.C."/>
        </authorList>
    </citation>
    <scope>NUCLEOTIDE SEQUENCE [LARGE SCALE GENOMIC DNA]</scope>
    <source>
        <strain evidence="5 8">S_2023.LVRQ.AN</strain>
        <strain evidence="4 7">S_4031.LGMP.AI</strain>
    </source>
</reference>
<dbReference type="InterPro" id="IPR000182">
    <property type="entry name" value="GNAT_dom"/>
</dbReference>
<dbReference type="PANTHER" id="PTHR13947">
    <property type="entry name" value="GNAT FAMILY N-ACETYLTRANSFERASE"/>
    <property type="match status" value="1"/>
</dbReference>
<dbReference type="GO" id="GO:0008080">
    <property type="term" value="F:N-acetyltransferase activity"/>
    <property type="evidence" value="ECO:0007669"/>
    <property type="project" value="InterPro"/>
</dbReference>
<reference evidence="3 6" key="1">
    <citation type="submission" date="2015-04" db="EMBL/GenBank/DDBJ databases">
        <authorList>
            <person name="Syromyatnikov M.Y."/>
            <person name="Popov V.N."/>
        </authorList>
    </citation>
    <scope>NUCLEOTIDE SEQUENCE [LARGE SCALE GENOMIC DNA]</scope>
    <source>
        <strain evidence="3 6">AH1</strain>
    </source>
</reference>
<dbReference type="Gene3D" id="3.40.630.30">
    <property type="match status" value="1"/>
</dbReference>
<dbReference type="PANTHER" id="PTHR13947:SF37">
    <property type="entry name" value="LD18367P"/>
    <property type="match status" value="1"/>
</dbReference>
<dbReference type="RefSeq" id="WP_031888072.1">
    <property type="nucleotide sequence ID" value="NZ_CAXIPH010000027.1"/>
</dbReference>
<evidence type="ECO:0000313" key="5">
    <source>
        <dbReference type="EMBL" id="MVL45140.1"/>
    </source>
</evidence>
<dbReference type="Proteomes" id="UP000433366">
    <property type="component" value="Unassembled WGS sequence"/>
</dbReference>
<dbReference type="Proteomes" id="UP000039437">
    <property type="component" value="Unassembled WGS sequence"/>
</dbReference>
<feature type="domain" description="N-acetyltransferase" evidence="2">
    <location>
        <begin position="1"/>
        <end position="163"/>
    </location>
</feature>
<dbReference type="EMBL" id="WPRH01000533">
    <property type="protein sequence ID" value="MVI56084.1"/>
    <property type="molecule type" value="Genomic_DNA"/>
</dbReference>
<name>A0A0U1MSU0_STAAU</name>
<dbReference type="SUPFAM" id="SSF55729">
    <property type="entry name" value="Acyl-CoA N-acyltransferases (Nat)"/>
    <property type="match status" value="1"/>
</dbReference>
<protein>
    <submittedName>
        <fullName evidence="4">GNAT family N-acetyltransferase</fullName>
    </submittedName>
    <submittedName>
        <fullName evidence="3">Putative acetyltransferase</fullName>
    </submittedName>
</protein>
<keyword evidence="1 3" id="KW-0808">Transferase</keyword>
<organism evidence="3 6">
    <name type="scientific">Staphylococcus aureus</name>
    <dbReference type="NCBI Taxonomy" id="1280"/>
    <lineage>
        <taxon>Bacteria</taxon>
        <taxon>Bacillati</taxon>
        <taxon>Bacillota</taxon>
        <taxon>Bacilli</taxon>
        <taxon>Bacillales</taxon>
        <taxon>Staphylococcaceae</taxon>
        <taxon>Staphylococcus</taxon>
    </lineage>
</organism>
<dbReference type="InterPro" id="IPR016181">
    <property type="entry name" value="Acyl_CoA_acyltransferase"/>
</dbReference>
<dbReference type="PROSITE" id="PS51186">
    <property type="entry name" value="GNAT"/>
    <property type="match status" value="1"/>
</dbReference>
<proteinExistence type="predicted"/>
<dbReference type="Pfam" id="PF00583">
    <property type="entry name" value="Acetyltransf_1"/>
    <property type="match status" value="1"/>
</dbReference>
<accession>A0A0U1MSU0</accession>
<dbReference type="PATRIC" id="fig|1280.3385.peg.2578"/>
<dbReference type="CDD" id="cd04301">
    <property type="entry name" value="NAT_SF"/>
    <property type="match status" value="1"/>
</dbReference>
<evidence type="ECO:0000313" key="6">
    <source>
        <dbReference type="Proteomes" id="UP000039437"/>
    </source>
</evidence>
<dbReference type="EMBL" id="WPVZ01000387">
    <property type="protein sequence ID" value="MVL45140.1"/>
    <property type="molecule type" value="Genomic_DNA"/>
</dbReference>